<reference evidence="1" key="1">
    <citation type="submission" date="2018-05" db="EMBL/GenBank/DDBJ databases">
        <authorList>
            <person name="Lanie J.A."/>
            <person name="Ng W.-L."/>
            <person name="Kazmierczak K.M."/>
            <person name="Andrzejewski T.M."/>
            <person name="Davidsen T.M."/>
            <person name="Wayne K.J."/>
            <person name="Tettelin H."/>
            <person name="Glass J.I."/>
            <person name="Rusch D."/>
            <person name="Podicherti R."/>
            <person name="Tsui H.-C.T."/>
            <person name="Winkler M.E."/>
        </authorList>
    </citation>
    <scope>NUCLEOTIDE SEQUENCE</scope>
</reference>
<accession>A0A382M038</accession>
<evidence type="ECO:0008006" key="2">
    <source>
        <dbReference type="Google" id="ProtNLM"/>
    </source>
</evidence>
<dbReference type="EMBL" id="UINC01089421">
    <property type="protein sequence ID" value="SVC40501.1"/>
    <property type="molecule type" value="Genomic_DNA"/>
</dbReference>
<evidence type="ECO:0000313" key="1">
    <source>
        <dbReference type="EMBL" id="SVC40501.1"/>
    </source>
</evidence>
<dbReference type="AlphaFoldDB" id="A0A382M038"/>
<proteinExistence type="predicted"/>
<protein>
    <recommendedName>
        <fullName evidence="2">Gfo/Idh/MocA-like oxidoreductase bacterial type C-terminal domain-containing protein</fullName>
    </recommendedName>
</protein>
<feature type="non-terminal residue" evidence="1">
    <location>
        <position position="1"/>
    </location>
</feature>
<organism evidence="1">
    <name type="scientific">marine metagenome</name>
    <dbReference type="NCBI Taxonomy" id="408172"/>
    <lineage>
        <taxon>unclassified sequences</taxon>
        <taxon>metagenomes</taxon>
        <taxon>ecological metagenomes</taxon>
    </lineage>
</organism>
<name>A0A382M038_9ZZZZ</name>
<gene>
    <name evidence="1" type="ORF">METZ01_LOCUS293355</name>
</gene>
<sequence>YEFPGTPFTDGDLKVFWSSGGERAPEELTSLVPEGVKYRYGCFLKGENGVLLLRHGSSPMLLPEKKFVGIEPPKLDAFGHHNAFIDAILGGDRSRLLSPVDFAAPMTESILLGNVAMQHSPDWLEWDAKKARVTNNEAANERIHRTYRAGWKIMGT</sequence>